<dbReference type="PANTHER" id="PTHR24096:SF424">
    <property type="entry name" value="ACETYL-COA SYNTHETASE-LIKE PROTEIN-RELATED"/>
    <property type="match status" value="1"/>
</dbReference>
<dbReference type="Gene3D" id="3.30.300.30">
    <property type="match status" value="1"/>
</dbReference>
<comment type="caution">
    <text evidence="8">The sequence shown here is derived from an EMBL/GenBank/DDBJ whole genome shotgun (WGS) entry which is preliminary data.</text>
</comment>
<keyword evidence="4" id="KW-0067">ATP-binding</keyword>
<evidence type="ECO:0000259" key="7">
    <source>
        <dbReference type="Pfam" id="PF13193"/>
    </source>
</evidence>
<dbReference type="Pfam" id="PF00501">
    <property type="entry name" value="AMP-binding"/>
    <property type="match status" value="1"/>
</dbReference>
<evidence type="ECO:0000259" key="6">
    <source>
        <dbReference type="Pfam" id="PF00501"/>
    </source>
</evidence>
<evidence type="ECO:0000256" key="1">
    <source>
        <dbReference type="ARBA" id="ARBA00004924"/>
    </source>
</evidence>
<dbReference type="PANTHER" id="PTHR24096">
    <property type="entry name" value="LONG-CHAIN-FATTY-ACID--COA LIGASE"/>
    <property type="match status" value="1"/>
</dbReference>
<dbReference type="PROSITE" id="PS00455">
    <property type="entry name" value="AMP_BINDING"/>
    <property type="match status" value="1"/>
</dbReference>
<protein>
    <recommendedName>
        <fullName evidence="10">4-coumarate-CoA ligase</fullName>
    </recommendedName>
</protein>
<evidence type="ECO:0000313" key="9">
    <source>
        <dbReference type="Proteomes" id="UP001154252"/>
    </source>
</evidence>
<dbReference type="InterPro" id="IPR025110">
    <property type="entry name" value="AMP-bd_C"/>
</dbReference>
<evidence type="ECO:0000256" key="4">
    <source>
        <dbReference type="ARBA" id="ARBA00022840"/>
    </source>
</evidence>
<dbReference type="InterPro" id="IPR045851">
    <property type="entry name" value="AMP-bd_C_sf"/>
</dbReference>
<reference evidence="8" key="1">
    <citation type="submission" date="2021-07" db="EMBL/GenBank/DDBJ databases">
        <authorList>
            <person name="Branca A.L. A."/>
        </authorList>
    </citation>
    <scope>NUCLEOTIDE SEQUENCE</scope>
</reference>
<dbReference type="Pfam" id="PF13193">
    <property type="entry name" value="AMP-binding_C"/>
    <property type="match status" value="1"/>
</dbReference>
<dbReference type="InterPro" id="IPR000873">
    <property type="entry name" value="AMP-dep_synth/lig_dom"/>
</dbReference>
<evidence type="ECO:0000256" key="3">
    <source>
        <dbReference type="ARBA" id="ARBA00022741"/>
    </source>
</evidence>
<dbReference type="InterPro" id="IPR042099">
    <property type="entry name" value="ANL_N_sf"/>
</dbReference>
<name>A0A9W4P6F4_9EURO</name>
<keyword evidence="3" id="KW-0547">Nucleotide-binding</keyword>
<comment type="similarity">
    <text evidence="2">Belongs to the ATP-dependent AMP-binding enzyme family.</text>
</comment>
<dbReference type="OrthoDB" id="6509636at2759"/>
<accession>A0A9W4P6F4</accession>
<dbReference type="EMBL" id="CAJVRC010000892">
    <property type="protein sequence ID" value="CAG8908119.1"/>
    <property type="molecule type" value="Genomic_DNA"/>
</dbReference>
<dbReference type="InterPro" id="IPR020845">
    <property type="entry name" value="AMP-binding_CS"/>
</dbReference>
<organism evidence="8 9">
    <name type="scientific">Penicillium egyptiacum</name>
    <dbReference type="NCBI Taxonomy" id="1303716"/>
    <lineage>
        <taxon>Eukaryota</taxon>
        <taxon>Fungi</taxon>
        <taxon>Dikarya</taxon>
        <taxon>Ascomycota</taxon>
        <taxon>Pezizomycotina</taxon>
        <taxon>Eurotiomycetes</taxon>
        <taxon>Eurotiomycetidae</taxon>
        <taxon>Eurotiales</taxon>
        <taxon>Aspergillaceae</taxon>
        <taxon>Penicillium</taxon>
    </lineage>
</organism>
<evidence type="ECO:0008006" key="10">
    <source>
        <dbReference type="Google" id="ProtNLM"/>
    </source>
</evidence>
<feature type="domain" description="AMP-dependent synthetase/ligase" evidence="6">
    <location>
        <begin position="96"/>
        <end position="464"/>
    </location>
</feature>
<evidence type="ECO:0000313" key="8">
    <source>
        <dbReference type="EMBL" id="CAG8908119.1"/>
    </source>
</evidence>
<evidence type="ECO:0000256" key="5">
    <source>
        <dbReference type="SAM" id="Phobius"/>
    </source>
</evidence>
<feature type="domain" description="AMP-binding enzyme C-terminal" evidence="7">
    <location>
        <begin position="515"/>
        <end position="590"/>
    </location>
</feature>
<feature type="transmembrane region" description="Helical" evidence="5">
    <location>
        <begin position="127"/>
        <end position="151"/>
    </location>
</feature>
<dbReference type="Gene3D" id="3.40.50.12780">
    <property type="entry name" value="N-terminal domain of ligase-like"/>
    <property type="match status" value="1"/>
</dbReference>
<proteinExistence type="inferred from homology"/>
<dbReference type="GO" id="GO:0016405">
    <property type="term" value="F:CoA-ligase activity"/>
    <property type="evidence" value="ECO:0007669"/>
    <property type="project" value="TreeGrafter"/>
</dbReference>
<gene>
    <name evidence="8" type="ORF">PEGY_LOCUS9027</name>
</gene>
<keyword evidence="9" id="KW-1185">Reference proteome</keyword>
<sequence>MRGDELRLCRNQGNCAELDDSLSIYMRPSPLSPLKSFFPHISNTGWGLTCYIPNMPYKSRWTINIPDTHLASLLLKSPTSPLSKTHKCYLEASRPETHYLTTHDLRLWSQRLAAGLRKSGLQRGDRVLLFSGNDLFFPVVFLGVIMAGGIFTGANPTYVARELAYQLHDSGATYLICASSSLETGLEAAKQANLPQDRIFAYDNSIYDGVTNPQKGCAYWSDLLASEEEGRAFIWDKLDTPALSSRTLALNYSSGTTGRPKGVEISHRNYVANMLQYCHTASLYPDYKARLERSRWLCFLPMYHAMSQNIFIAAALYRATPVYIMSKFDFIKMLEYTQKFRITDFILVPPVVVALAKHPAVRQYDLSSVELVGSGAAPLGREVCEEVEKLWPPGKINIKQGWGMTEATCSVTGWNPTEISTSASVGELNANCEAKIMVDGVEVKERNSRGELWVRAPNVMKGYWRNEEATKETKTEDGWLLTGDIAFVDDDGKFHVVDRMKELIKVKGNQVAPAELEALLLEHPAISDVAVIGVVINNDERPRAYVVLRPGHSATANDIAHYLDNKVSAFKRITGGVVFLDAIPKNPSGKILRMKLREQAKEELSVTAKL</sequence>
<dbReference type="CDD" id="cd05911">
    <property type="entry name" value="Firefly_Luc_like"/>
    <property type="match status" value="1"/>
</dbReference>
<comment type="pathway">
    <text evidence="1">Siderophore biosynthesis.</text>
</comment>
<evidence type="ECO:0000256" key="2">
    <source>
        <dbReference type="ARBA" id="ARBA00006432"/>
    </source>
</evidence>
<dbReference type="FunFam" id="3.40.50.12780:FF:000003">
    <property type="entry name" value="Long-chain-fatty-acid--CoA ligase FadD"/>
    <property type="match status" value="1"/>
</dbReference>
<keyword evidence="5" id="KW-0472">Membrane</keyword>
<keyword evidence="5" id="KW-1133">Transmembrane helix</keyword>
<dbReference type="AlphaFoldDB" id="A0A9W4P6F4"/>
<dbReference type="Proteomes" id="UP001154252">
    <property type="component" value="Unassembled WGS sequence"/>
</dbReference>
<dbReference type="GO" id="GO:0005524">
    <property type="term" value="F:ATP binding"/>
    <property type="evidence" value="ECO:0007669"/>
    <property type="project" value="UniProtKB-KW"/>
</dbReference>
<dbReference type="FunFam" id="3.30.300.30:FF:000007">
    <property type="entry name" value="4-coumarate--CoA ligase 2"/>
    <property type="match status" value="1"/>
</dbReference>
<dbReference type="SUPFAM" id="SSF56801">
    <property type="entry name" value="Acetyl-CoA synthetase-like"/>
    <property type="match status" value="1"/>
</dbReference>
<keyword evidence="5" id="KW-0812">Transmembrane</keyword>